<dbReference type="Proteomes" id="UP001221757">
    <property type="component" value="Unassembled WGS sequence"/>
</dbReference>
<evidence type="ECO:0000313" key="2">
    <source>
        <dbReference type="EMBL" id="KAJ7668065.1"/>
    </source>
</evidence>
<proteinExistence type="predicted"/>
<evidence type="ECO:0000313" key="3">
    <source>
        <dbReference type="Proteomes" id="UP001221757"/>
    </source>
</evidence>
<reference evidence="2" key="1">
    <citation type="submission" date="2023-03" db="EMBL/GenBank/DDBJ databases">
        <title>Massive genome expansion in bonnet fungi (Mycena s.s.) driven by repeated elements and novel gene families across ecological guilds.</title>
        <authorList>
            <consortium name="Lawrence Berkeley National Laboratory"/>
            <person name="Harder C.B."/>
            <person name="Miyauchi S."/>
            <person name="Viragh M."/>
            <person name="Kuo A."/>
            <person name="Thoen E."/>
            <person name="Andreopoulos B."/>
            <person name="Lu D."/>
            <person name="Skrede I."/>
            <person name="Drula E."/>
            <person name="Henrissat B."/>
            <person name="Morin E."/>
            <person name="Kohler A."/>
            <person name="Barry K."/>
            <person name="LaButti K."/>
            <person name="Morin E."/>
            <person name="Salamov A."/>
            <person name="Lipzen A."/>
            <person name="Mereny Z."/>
            <person name="Hegedus B."/>
            <person name="Baldrian P."/>
            <person name="Stursova M."/>
            <person name="Weitz H."/>
            <person name="Taylor A."/>
            <person name="Grigoriev I.V."/>
            <person name="Nagy L.G."/>
            <person name="Martin F."/>
            <person name="Kauserud H."/>
        </authorList>
    </citation>
    <scope>NUCLEOTIDE SEQUENCE</scope>
    <source>
        <strain evidence="2">CBHHK067</strain>
    </source>
</reference>
<accession>A0AAD7CWR9</accession>
<keyword evidence="3" id="KW-1185">Reference proteome</keyword>
<gene>
    <name evidence="2" type="ORF">B0H17DRAFT_1210130</name>
</gene>
<evidence type="ECO:0000256" key="1">
    <source>
        <dbReference type="SAM" id="Coils"/>
    </source>
</evidence>
<organism evidence="2 3">
    <name type="scientific">Mycena rosella</name>
    <name type="common">Pink bonnet</name>
    <name type="synonym">Agaricus rosellus</name>
    <dbReference type="NCBI Taxonomy" id="1033263"/>
    <lineage>
        <taxon>Eukaryota</taxon>
        <taxon>Fungi</taxon>
        <taxon>Dikarya</taxon>
        <taxon>Basidiomycota</taxon>
        <taxon>Agaricomycotina</taxon>
        <taxon>Agaricomycetes</taxon>
        <taxon>Agaricomycetidae</taxon>
        <taxon>Agaricales</taxon>
        <taxon>Marasmiineae</taxon>
        <taxon>Mycenaceae</taxon>
        <taxon>Mycena</taxon>
    </lineage>
</organism>
<name>A0AAD7CWR9_MYCRO</name>
<comment type="caution">
    <text evidence="2">The sequence shown here is derived from an EMBL/GenBank/DDBJ whole genome shotgun (WGS) entry which is preliminary data.</text>
</comment>
<keyword evidence="1" id="KW-0175">Coiled coil</keyword>
<feature type="coiled-coil region" evidence="1">
    <location>
        <begin position="42"/>
        <end position="128"/>
    </location>
</feature>
<dbReference type="AlphaFoldDB" id="A0AAD7CWR9"/>
<dbReference type="EMBL" id="JARKIE010000198">
    <property type="protein sequence ID" value="KAJ7668065.1"/>
    <property type="molecule type" value="Genomic_DNA"/>
</dbReference>
<sequence>MSIPSSNIPSSCQAHDMLAVLAAKEGHVAILDAAVILTKSAVAEANAEVTRLESMLARSESQRQELRETVERVEKMEQVVKVRDKELLDKDSILRELEEKLGKATAERDLAERAKMQLKRQITHLKDTATRQPLRQASSTHCQGSC</sequence>
<protein>
    <submittedName>
        <fullName evidence="2">Uncharacterized protein</fullName>
    </submittedName>
</protein>